<reference evidence="5 6" key="1">
    <citation type="submission" date="2019-04" db="EMBL/GenBank/DDBJ databases">
        <title>Genome sequence of Bacillus hwajinpoensis strain Y2.</title>
        <authorList>
            <person name="Fair J.L."/>
            <person name="Maclea K.S."/>
        </authorList>
    </citation>
    <scope>NUCLEOTIDE SEQUENCE [LARGE SCALE GENOMIC DNA]</scope>
    <source>
        <strain evidence="5 6">Y2</strain>
    </source>
</reference>
<dbReference type="Proteomes" id="UP000310541">
    <property type="component" value="Unassembled WGS sequence"/>
</dbReference>
<dbReference type="SUPFAM" id="SSF48008">
    <property type="entry name" value="GntR ligand-binding domain-like"/>
    <property type="match status" value="1"/>
</dbReference>
<evidence type="ECO:0000259" key="4">
    <source>
        <dbReference type="PROSITE" id="PS50949"/>
    </source>
</evidence>
<dbReference type="GO" id="GO:0003700">
    <property type="term" value="F:DNA-binding transcription factor activity"/>
    <property type="evidence" value="ECO:0007669"/>
    <property type="project" value="InterPro"/>
</dbReference>
<evidence type="ECO:0000313" key="6">
    <source>
        <dbReference type="Proteomes" id="UP000310541"/>
    </source>
</evidence>
<evidence type="ECO:0000256" key="2">
    <source>
        <dbReference type="ARBA" id="ARBA00023125"/>
    </source>
</evidence>
<dbReference type="AlphaFoldDB" id="A0A4U1MJV0"/>
<keyword evidence="3" id="KW-0804">Transcription</keyword>
<dbReference type="InterPro" id="IPR000524">
    <property type="entry name" value="Tscrpt_reg_HTH_GntR"/>
</dbReference>
<dbReference type="RefSeq" id="WP_136946919.1">
    <property type="nucleotide sequence ID" value="NZ_SWFM01000002.1"/>
</dbReference>
<dbReference type="InterPro" id="IPR036390">
    <property type="entry name" value="WH_DNA-bd_sf"/>
</dbReference>
<name>A0A4U1MJV0_9BACL</name>
<comment type="caution">
    <text evidence="5">The sequence shown here is derived from an EMBL/GenBank/DDBJ whole genome shotgun (WGS) entry which is preliminary data.</text>
</comment>
<keyword evidence="2" id="KW-0238">DNA-binding</keyword>
<dbReference type="SMART" id="SM00345">
    <property type="entry name" value="HTH_GNTR"/>
    <property type="match status" value="1"/>
</dbReference>
<dbReference type="GO" id="GO:0003677">
    <property type="term" value="F:DNA binding"/>
    <property type="evidence" value="ECO:0007669"/>
    <property type="project" value="UniProtKB-KW"/>
</dbReference>
<dbReference type="InterPro" id="IPR036388">
    <property type="entry name" value="WH-like_DNA-bd_sf"/>
</dbReference>
<sequence length="219" mass="25551">MTNKKRNEELAYEKVKRAIMLRRLLPGQRVTEEWVSQEINMSRTPIRAAFKRLGNEGLLEVIPNRGAFVYNPSDQELSDVFHLRVVLEGYAAKLALPTVTDEHVHELEQLLDQEKKAYEEKDFEEFMRVNGLIHSYPATLTGNKFLLQEVETLNQWSDGYLILKDEFYTIPIEEVKSIPEHLRILNAFREKDIEEMTRAIEAHLLSTLYDLTGQQSVFQ</sequence>
<evidence type="ECO:0000256" key="1">
    <source>
        <dbReference type="ARBA" id="ARBA00023015"/>
    </source>
</evidence>
<dbReference type="Pfam" id="PF00392">
    <property type="entry name" value="GntR"/>
    <property type="match status" value="1"/>
</dbReference>
<dbReference type="PANTHER" id="PTHR43537">
    <property type="entry name" value="TRANSCRIPTIONAL REGULATOR, GNTR FAMILY"/>
    <property type="match status" value="1"/>
</dbReference>
<dbReference type="OrthoDB" id="574518at2"/>
<dbReference type="Pfam" id="PF07729">
    <property type="entry name" value="FCD"/>
    <property type="match status" value="1"/>
</dbReference>
<organism evidence="5 6">
    <name type="scientific">Guptibacillus hwajinpoensis</name>
    <dbReference type="NCBI Taxonomy" id="208199"/>
    <lineage>
        <taxon>Bacteria</taxon>
        <taxon>Bacillati</taxon>
        <taxon>Bacillota</taxon>
        <taxon>Bacilli</taxon>
        <taxon>Bacillales</taxon>
        <taxon>Guptibacillaceae</taxon>
        <taxon>Guptibacillus</taxon>
    </lineage>
</organism>
<dbReference type="SMART" id="SM00895">
    <property type="entry name" value="FCD"/>
    <property type="match status" value="1"/>
</dbReference>
<evidence type="ECO:0000313" key="5">
    <source>
        <dbReference type="EMBL" id="TKD70845.1"/>
    </source>
</evidence>
<proteinExistence type="predicted"/>
<dbReference type="PROSITE" id="PS50949">
    <property type="entry name" value="HTH_GNTR"/>
    <property type="match status" value="1"/>
</dbReference>
<keyword evidence="1" id="KW-0805">Transcription regulation</keyword>
<dbReference type="Gene3D" id="1.20.120.530">
    <property type="entry name" value="GntR ligand-binding domain-like"/>
    <property type="match status" value="1"/>
</dbReference>
<dbReference type="PANTHER" id="PTHR43537:SF24">
    <property type="entry name" value="GLUCONATE OPERON TRANSCRIPTIONAL REPRESSOR"/>
    <property type="match status" value="1"/>
</dbReference>
<dbReference type="SUPFAM" id="SSF46785">
    <property type="entry name" value="Winged helix' DNA-binding domain"/>
    <property type="match status" value="1"/>
</dbReference>
<feature type="domain" description="HTH gntR-type" evidence="4">
    <location>
        <begin position="5"/>
        <end position="72"/>
    </location>
</feature>
<protein>
    <submittedName>
        <fullName evidence="5">GntR family transcriptional regulator</fullName>
    </submittedName>
</protein>
<dbReference type="CDD" id="cd07377">
    <property type="entry name" value="WHTH_GntR"/>
    <property type="match status" value="1"/>
</dbReference>
<evidence type="ECO:0000256" key="3">
    <source>
        <dbReference type="ARBA" id="ARBA00023163"/>
    </source>
</evidence>
<dbReference type="Gene3D" id="1.10.10.10">
    <property type="entry name" value="Winged helix-like DNA-binding domain superfamily/Winged helix DNA-binding domain"/>
    <property type="match status" value="1"/>
</dbReference>
<dbReference type="EMBL" id="SWFM01000002">
    <property type="protein sequence ID" value="TKD70845.1"/>
    <property type="molecule type" value="Genomic_DNA"/>
</dbReference>
<accession>A0A4U1MJV0</accession>
<dbReference type="InterPro" id="IPR011711">
    <property type="entry name" value="GntR_C"/>
</dbReference>
<gene>
    <name evidence="5" type="ORF">FBF83_09540</name>
</gene>
<dbReference type="InterPro" id="IPR008920">
    <property type="entry name" value="TF_FadR/GntR_C"/>
</dbReference>